<dbReference type="Gene3D" id="1.20.1280.50">
    <property type="match status" value="1"/>
</dbReference>
<proteinExistence type="predicted"/>
<dbReference type="SUPFAM" id="SSF52047">
    <property type="entry name" value="RNI-like"/>
    <property type="match status" value="2"/>
</dbReference>
<dbReference type="FunFam" id="3.80.10.10:FF:002340">
    <property type="entry name" value="Uncharacterized protein"/>
    <property type="match status" value="1"/>
</dbReference>
<dbReference type="PANTHER" id="PTHR13318:SF74">
    <property type="entry name" value="OS02G0658500 PROTEIN"/>
    <property type="match status" value="1"/>
</dbReference>
<evidence type="ECO:0000313" key="2">
    <source>
        <dbReference type="Proteomes" id="UP000230069"/>
    </source>
</evidence>
<protein>
    <submittedName>
        <fullName evidence="1">Uncharacterized protein</fullName>
    </submittedName>
</protein>
<dbReference type="Gene3D" id="3.80.10.10">
    <property type="entry name" value="Ribonuclease Inhibitor"/>
    <property type="match status" value="1"/>
</dbReference>
<dbReference type="InterPro" id="IPR032675">
    <property type="entry name" value="LRR_dom_sf"/>
</dbReference>
<sequence>MPNRNPKSPLKKPPSWPNLWFKDKTTLKHVVFKMQLDNTNNNNNVSLSPNSKSKQQDFTKTCSTTDLFSLLSDEILLQILSKLPESLRNPNSLVCKRWLFLLGRLVRSVKLLDWNFLQSGRLISRFPNLTDVHLASACINDSEKSSGILLTHRLISIHLDSDFSSGRFVCEQNLLPSVSIDRGLRILAQGCPNLRNLVLISATAEGLSSVAEECPTLQELELHDCTDLSLRGISACRNLQILKLLGAVDGFYSSVISDIGLTILAHGCKRLVKLELSGCEGSYDGISAIGQCCQMLEELTFYDHRMDAGWIAALSFCGNLKTLRIIGCKKIDPSPGPVEHLGSCPTLETLHLQRCQLRDKQSVNALLLVCSAVKDIVIQDCWGVDNEMFSFARVCRRVKFLSLEGCSLLSTDGLESVILSWVELQRLKVVSCNNIKDGEVTPALSSLFSVLKELTWRPDTRSLLSSSLAGTGVGKKGGRFFKREEGASHFKRGNLHLKMHTINVACSSEFQILKLKCLL</sequence>
<dbReference type="STRING" id="218851.A0A2G5CWH9"/>
<dbReference type="SUPFAM" id="SSF81383">
    <property type="entry name" value="F-box domain"/>
    <property type="match status" value="1"/>
</dbReference>
<name>A0A2G5CWH9_AQUCA</name>
<dbReference type="FunCoup" id="A0A2G5CWH9">
    <property type="interactions" value="370"/>
</dbReference>
<dbReference type="GO" id="GO:0019005">
    <property type="term" value="C:SCF ubiquitin ligase complex"/>
    <property type="evidence" value="ECO:0007669"/>
    <property type="project" value="TreeGrafter"/>
</dbReference>
<dbReference type="AlphaFoldDB" id="A0A2G5CWH9"/>
<organism evidence="1 2">
    <name type="scientific">Aquilegia coerulea</name>
    <name type="common">Rocky mountain columbine</name>
    <dbReference type="NCBI Taxonomy" id="218851"/>
    <lineage>
        <taxon>Eukaryota</taxon>
        <taxon>Viridiplantae</taxon>
        <taxon>Streptophyta</taxon>
        <taxon>Embryophyta</taxon>
        <taxon>Tracheophyta</taxon>
        <taxon>Spermatophyta</taxon>
        <taxon>Magnoliopsida</taxon>
        <taxon>Ranunculales</taxon>
        <taxon>Ranunculaceae</taxon>
        <taxon>Thalictroideae</taxon>
        <taxon>Aquilegia</taxon>
    </lineage>
</organism>
<dbReference type="InParanoid" id="A0A2G5CWH9"/>
<dbReference type="OrthoDB" id="550575at2759"/>
<reference evidence="1 2" key="1">
    <citation type="submission" date="2017-09" db="EMBL/GenBank/DDBJ databases">
        <title>WGS assembly of Aquilegia coerulea Goldsmith.</title>
        <authorList>
            <person name="Hodges S."/>
            <person name="Kramer E."/>
            <person name="Nordborg M."/>
            <person name="Tomkins J."/>
            <person name="Borevitz J."/>
            <person name="Derieg N."/>
            <person name="Yan J."/>
            <person name="Mihaltcheva S."/>
            <person name="Hayes R.D."/>
            <person name="Rokhsar D."/>
        </authorList>
    </citation>
    <scope>NUCLEOTIDE SEQUENCE [LARGE SCALE GENOMIC DNA]</scope>
    <source>
        <strain evidence="2">cv. Goldsmith</strain>
    </source>
</reference>
<accession>A0A2G5CWH9</accession>
<dbReference type="PANTHER" id="PTHR13318">
    <property type="entry name" value="PARTNER OF PAIRED, ISOFORM B-RELATED"/>
    <property type="match status" value="1"/>
</dbReference>
<dbReference type="Proteomes" id="UP000230069">
    <property type="component" value="Unassembled WGS sequence"/>
</dbReference>
<keyword evidence="2" id="KW-1185">Reference proteome</keyword>
<evidence type="ECO:0000313" key="1">
    <source>
        <dbReference type="EMBL" id="PIA35631.1"/>
    </source>
</evidence>
<dbReference type="EMBL" id="KZ305052">
    <property type="protein sequence ID" value="PIA35631.1"/>
    <property type="molecule type" value="Genomic_DNA"/>
</dbReference>
<dbReference type="GO" id="GO:0031146">
    <property type="term" value="P:SCF-dependent proteasomal ubiquitin-dependent protein catabolic process"/>
    <property type="evidence" value="ECO:0007669"/>
    <property type="project" value="TreeGrafter"/>
</dbReference>
<dbReference type="InterPro" id="IPR036047">
    <property type="entry name" value="F-box-like_dom_sf"/>
</dbReference>
<gene>
    <name evidence="1" type="ORF">AQUCO_03500174v1</name>
</gene>